<reference evidence="4" key="2">
    <citation type="journal article" date="2015" name="Data Brief">
        <title>Shoot transcriptome of the giant reed, Arundo donax.</title>
        <authorList>
            <person name="Barrero R.A."/>
            <person name="Guerrero F.D."/>
            <person name="Moolhuijzen P."/>
            <person name="Goolsby J.A."/>
            <person name="Tidwell J."/>
            <person name="Bellgard S.E."/>
            <person name="Bellgard M.I."/>
        </authorList>
    </citation>
    <scope>NUCLEOTIDE SEQUENCE</scope>
    <source>
        <tissue evidence="4">Shoot tissue taken approximately 20 cm above the soil surface</tissue>
    </source>
</reference>
<dbReference type="EMBL" id="GBRH01185528">
    <property type="protein sequence ID" value="JAE12368.1"/>
    <property type="molecule type" value="Transcribed_RNA"/>
</dbReference>
<name>A0A0A9FVL0_ARUDO</name>
<dbReference type="SUPFAM" id="SSF52058">
    <property type="entry name" value="L domain-like"/>
    <property type="match status" value="1"/>
</dbReference>
<dbReference type="InterPro" id="IPR032675">
    <property type="entry name" value="LRR_dom_sf"/>
</dbReference>
<evidence type="ECO:0000259" key="3">
    <source>
        <dbReference type="Pfam" id="PF23598"/>
    </source>
</evidence>
<accession>A0A0A9FVL0</accession>
<evidence type="ECO:0000313" key="4">
    <source>
        <dbReference type="EMBL" id="JAE12368.1"/>
    </source>
</evidence>
<reference evidence="4" key="1">
    <citation type="submission" date="2014-09" db="EMBL/GenBank/DDBJ databases">
        <authorList>
            <person name="Magalhaes I.L.F."/>
            <person name="Oliveira U."/>
            <person name="Santos F.R."/>
            <person name="Vidigal T.H.D.A."/>
            <person name="Brescovit A.D."/>
            <person name="Santos A.J."/>
        </authorList>
    </citation>
    <scope>NUCLEOTIDE SEQUENCE</scope>
    <source>
        <tissue evidence="4">Shoot tissue taken approximately 20 cm above the soil surface</tissue>
    </source>
</reference>
<proteinExistence type="predicted"/>
<sequence>MTDWFRSLTQLVKVYFDASQLKEDKTMEVLGALPKLMRLTLVMDSYLEKELVFRQGAFLNLRNLVIRAMNQLRGIRFEEGASPQMENIEIMDCRLESGINGIKHLPKLKEILLGYKSKVARLGTLQEEVGSHPNQPVLRLKEDRSDHDLGDVGGSEVQVEATESIPDQAREGSQAIMLTTSDS</sequence>
<feature type="region of interest" description="Disordered" evidence="2">
    <location>
        <begin position="142"/>
        <end position="183"/>
    </location>
</feature>
<feature type="domain" description="Disease resistance R13L4/SHOC-2-like LRR" evidence="3">
    <location>
        <begin position="3"/>
        <end position="137"/>
    </location>
</feature>
<evidence type="ECO:0000256" key="1">
    <source>
        <dbReference type="ARBA" id="ARBA00022737"/>
    </source>
</evidence>
<dbReference type="Gene3D" id="3.80.10.10">
    <property type="entry name" value="Ribonuclease Inhibitor"/>
    <property type="match status" value="1"/>
</dbReference>
<dbReference type="InterPro" id="IPR055414">
    <property type="entry name" value="LRR_R13L4/SHOC2-like"/>
</dbReference>
<dbReference type="Pfam" id="PF23598">
    <property type="entry name" value="LRR_14"/>
    <property type="match status" value="1"/>
</dbReference>
<protein>
    <recommendedName>
        <fullName evidence="3">Disease resistance R13L4/SHOC-2-like LRR domain-containing protein</fullName>
    </recommendedName>
</protein>
<organism evidence="4">
    <name type="scientific">Arundo donax</name>
    <name type="common">Giant reed</name>
    <name type="synonym">Donax arundinaceus</name>
    <dbReference type="NCBI Taxonomy" id="35708"/>
    <lineage>
        <taxon>Eukaryota</taxon>
        <taxon>Viridiplantae</taxon>
        <taxon>Streptophyta</taxon>
        <taxon>Embryophyta</taxon>
        <taxon>Tracheophyta</taxon>
        <taxon>Spermatophyta</taxon>
        <taxon>Magnoliopsida</taxon>
        <taxon>Liliopsida</taxon>
        <taxon>Poales</taxon>
        <taxon>Poaceae</taxon>
        <taxon>PACMAD clade</taxon>
        <taxon>Arundinoideae</taxon>
        <taxon>Arundineae</taxon>
        <taxon>Arundo</taxon>
    </lineage>
</organism>
<evidence type="ECO:0000256" key="2">
    <source>
        <dbReference type="SAM" id="MobiDB-lite"/>
    </source>
</evidence>
<dbReference type="AlphaFoldDB" id="A0A0A9FVL0"/>
<keyword evidence="1" id="KW-0677">Repeat</keyword>